<gene>
    <name evidence="2" type="ORF">EL007_24065</name>
    <name evidence="1" type="ORF">ELZ88_23760</name>
</gene>
<keyword evidence="1" id="KW-0614">Plasmid</keyword>
<dbReference type="GO" id="GO:0031179">
    <property type="term" value="P:peptide modification"/>
    <property type="evidence" value="ECO:0007669"/>
    <property type="project" value="InterPro"/>
</dbReference>
<dbReference type="Pfam" id="PF05147">
    <property type="entry name" value="LANC_like"/>
    <property type="match status" value="1"/>
</dbReference>
<accession>A0A3Q9MSF8</accession>
<name>A0A3Q9MSF8_SALET</name>
<evidence type="ECO:0008006" key="3">
    <source>
        <dbReference type="Google" id="ProtNLM"/>
    </source>
</evidence>
<dbReference type="EMBL" id="CP034699">
    <property type="protein sequence ID" value="AZT44340.1"/>
    <property type="molecule type" value="Genomic_DNA"/>
</dbReference>
<dbReference type="InterPro" id="IPR007822">
    <property type="entry name" value="LANC-like"/>
</dbReference>
<evidence type="ECO:0000313" key="1">
    <source>
        <dbReference type="EMBL" id="AZT39575.1"/>
    </source>
</evidence>
<dbReference type="GO" id="GO:0005975">
    <property type="term" value="P:carbohydrate metabolic process"/>
    <property type="evidence" value="ECO:0007669"/>
    <property type="project" value="InterPro"/>
</dbReference>
<dbReference type="SUPFAM" id="SSF158745">
    <property type="entry name" value="LanC-like"/>
    <property type="match status" value="1"/>
</dbReference>
<sequence>MKNNSFVISHLNQLMLESELLTITQMEDGHLAYRWPTQSFNDTVCELSHTGIDLYDGFLGNLLTLYFYSEYFDNSKKTVYYDYLLYLQRVLLKNYRHLDFNVGAYGDLGGALFVLSTLYIDSRNSNLLPLISSVYNLIDQQVDAISSTDYIYGLSGLTERLAYSQKCNISAVNPLLERCKQRLKQLYLNENNRYGYAHGVFSTIVILENTNIINDYSRLAFPDLLSKIKEFKRGKSSWSHSWCNGELGELYTYLALYRKNNCAMLLNYIHERFFFIFNEVKEFHCPNYSLCHGILGLLDFGIELYKLSLISHDTIRELAYFVLRKPFPHVDYQLSSNGIMVGRLGKAYQILRFLLPEKVPSLLASLL</sequence>
<dbReference type="SMART" id="SM01260">
    <property type="entry name" value="LANC_like"/>
    <property type="match status" value="1"/>
</dbReference>
<protein>
    <recommendedName>
        <fullName evidence="3">Lanthionine synthetase C-like protein</fullName>
    </recommendedName>
</protein>
<dbReference type="EMBL" id="CP034710">
    <property type="protein sequence ID" value="AZT39575.1"/>
    <property type="molecule type" value="Genomic_DNA"/>
</dbReference>
<dbReference type="Gene3D" id="1.50.10.10">
    <property type="match status" value="1"/>
</dbReference>
<reference evidence="1" key="1">
    <citation type="submission" date="2018-12" db="EMBL/GenBank/DDBJ databases">
        <title>Complete genome sequences of twenty non-typhoidal Salmonella isolates from Rwanda.</title>
        <authorList>
            <person name="Byukusenge M."/>
            <person name="Li L."/>
            <person name="Subhashinie K."/>
            <person name="Nzayirambaho M."/>
            <person name="Kuchipudi S.V."/>
            <person name="Jayarao B.M."/>
        </authorList>
    </citation>
    <scope>NUCLEOTIDE SEQUENCE</scope>
    <source>
        <strain evidence="1">RSE21</strain>
        <strain evidence="2">RSE40</strain>
        <plasmid evidence="1">pRSE21</plasmid>
        <plasmid evidence="2">pRSE40</plasmid>
    </source>
</reference>
<geneLocation type="plasmid" evidence="1">
    <name>pRSE21</name>
</geneLocation>
<geneLocation type="plasmid" evidence="2">
    <name>pRSE40</name>
</geneLocation>
<evidence type="ECO:0000313" key="2">
    <source>
        <dbReference type="EMBL" id="AZT44340.1"/>
    </source>
</evidence>
<dbReference type="AlphaFoldDB" id="A0A3Q9MSF8"/>
<proteinExistence type="predicted"/>
<dbReference type="RefSeq" id="WP_168445581.1">
    <property type="nucleotide sequence ID" value="NZ_CP034699.1"/>
</dbReference>
<dbReference type="InterPro" id="IPR012341">
    <property type="entry name" value="6hp_glycosidase-like_sf"/>
</dbReference>
<organism evidence="1">
    <name type="scientific">Salmonella enterica subsp. enterica serovar Karamoja</name>
    <dbReference type="NCBI Taxonomy" id="2500153"/>
    <lineage>
        <taxon>Bacteria</taxon>
        <taxon>Pseudomonadati</taxon>
        <taxon>Pseudomonadota</taxon>
        <taxon>Gammaproteobacteria</taxon>
        <taxon>Enterobacterales</taxon>
        <taxon>Enterobacteriaceae</taxon>
        <taxon>Salmonella</taxon>
    </lineage>
</organism>